<dbReference type="AlphaFoldDB" id="W6ZXS7"/>
<feature type="region of interest" description="Disordered" evidence="1">
    <location>
        <begin position="1"/>
        <end position="21"/>
    </location>
</feature>
<reference evidence="2 3" key="1">
    <citation type="submission" date="2013-02" db="EMBL/GenBank/DDBJ databases">
        <title>The Genome Sequence of Plasmodium inui San Antonio 1.</title>
        <authorList>
            <consortium name="The Broad Institute Genome Sequencing Platform"/>
            <consortium name="The Broad Institute Genome Sequencing Center for Infectious Disease"/>
            <person name="Neafsey D."/>
            <person name="Cheeseman I."/>
            <person name="Volkman S."/>
            <person name="Adams J."/>
            <person name="Walker B."/>
            <person name="Young S.K."/>
            <person name="Zeng Q."/>
            <person name="Gargeya S."/>
            <person name="Fitzgerald M."/>
            <person name="Haas B."/>
            <person name="Abouelleil A."/>
            <person name="Alvarado L."/>
            <person name="Arachchi H.M."/>
            <person name="Berlin A.M."/>
            <person name="Chapman S.B."/>
            <person name="Dewar J."/>
            <person name="Goldberg J."/>
            <person name="Griggs A."/>
            <person name="Gujja S."/>
            <person name="Hansen M."/>
            <person name="Howarth C."/>
            <person name="Imamovic A."/>
            <person name="Larimer J."/>
            <person name="McCowan C."/>
            <person name="Murphy C."/>
            <person name="Neiman D."/>
            <person name="Pearson M."/>
            <person name="Priest M."/>
            <person name="Roberts A."/>
            <person name="Saif S."/>
            <person name="Shea T."/>
            <person name="Sisk P."/>
            <person name="Sykes S."/>
            <person name="Wortman J."/>
            <person name="Nusbaum C."/>
            <person name="Birren B."/>
        </authorList>
    </citation>
    <scope>NUCLEOTIDE SEQUENCE [LARGE SCALE GENOMIC DNA]</scope>
    <source>
        <strain evidence="2 3">San Antonio 1</strain>
    </source>
</reference>
<dbReference type="Proteomes" id="UP000030640">
    <property type="component" value="Unassembled WGS sequence"/>
</dbReference>
<sequence>MKNLKSKSDKEEKVGIDRETTPNLIRESVNCLSPISLPRREPANRLEKLRIRGVDTETWENEAAKEYDDQQQEPTSLLK</sequence>
<dbReference type="RefSeq" id="XP_008819359.1">
    <property type="nucleotide sequence ID" value="XM_008821137.1"/>
</dbReference>
<organism evidence="2 3">
    <name type="scientific">Plasmodium inui San Antonio 1</name>
    <dbReference type="NCBI Taxonomy" id="1237626"/>
    <lineage>
        <taxon>Eukaryota</taxon>
        <taxon>Sar</taxon>
        <taxon>Alveolata</taxon>
        <taxon>Apicomplexa</taxon>
        <taxon>Aconoidasida</taxon>
        <taxon>Haemosporida</taxon>
        <taxon>Plasmodiidae</taxon>
        <taxon>Plasmodium</taxon>
        <taxon>Plasmodium (Plasmodium)</taxon>
    </lineage>
</organism>
<name>W6ZXS7_9APIC</name>
<dbReference type="EMBL" id="KI965559">
    <property type="protein sequence ID" value="EUD64050.1"/>
    <property type="molecule type" value="Genomic_DNA"/>
</dbReference>
<protein>
    <submittedName>
        <fullName evidence="2">Uncharacterized protein</fullName>
    </submittedName>
</protein>
<accession>W6ZXS7</accession>
<feature type="compositionally biased region" description="Basic and acidic residues" evidence="1">
    <location>
        <begin position="1"/>
        <end position="20"/>
    </location>
</feature>
<dbReference type="VEuPathDB" id="PlasmoDB:C922_05566"/>
<proteinExistence type="predicted"/>
<feature type="region of interest" description="Disordered" evidence="1">
    <location>
        <begin position="54"/>
        <end position="79"/>
    </location>
</feature>
<evidence type="ECO:0000313" key="3">
    <source>
        <dbReference type="Proteomes" id="UP000030640"/>
    </source>
</evidence>
<evidence type="ECO:0000256" key="1">
    <source>
        <dbReference type="SAM" id="MobiDB-lite"/>
    </source>
</evidence>
<gene>
    <name evidence="2" type="ORF">C922_05566</name>
</gene>
<evidence type="ECO:0000313" key="2">
    <source>
        <dbReference type="EMBL" id="EUD64050.1"/>
    </source>
</evidence>
<keyword evidence="3" id="KW-1185">Reference proteome</keyword>
<dbReference type="GeneID" id="20040840"/>